<evidence type="ECO:0000259" key="1">
    <source>
        <dbReference type="Pfam" id="PF19935"/>
    </source>
</evidence>
<dbReference type="EMBL" id="JAAIJQ010000018">
    <property type="protein sequence ID" value="NEV61863.1"/>
    <property type="molecule type" value="Genomic_DNA"/>
</dbReference>
<dbReference type="InterPro" id="IPR045651">
    <property type="entry name" value="DUF6398"/>
</dbReference>
<evidence type="ECO:0000313" key="3">
    <source>
        <dbReference type="Proteomes" id="UP000483379"/>
    </source>
</evidence>
<evidence type="ECO:0000313" key="2">
    <source>
        <dbReference type="EMBL" id="NEV61863.1"/>
    </source>
</evidence>
<dbReference type="AlphaFoldDB" id="A0A6M0JYZ0"/>
<organism evidence="2 3">
    <name type="scientific">Thiorhodococcus minor</name>
    <dbReference type="NCBI Taxonomy" id="57489"/>
    <lineage>
        <taxon>Bacteria</taxon>
        <taxon>Pseudomonadati</taxon>
        <taxon>Pseudomonadota</taxon>
        <taxon>Gammaproteobacteria</taxon>
        <taxon>Chromatiales</taxon>
        <taxon>Chromatiaceae</taxon>
        <taxon>Thiorhodococcus</taxon>
    </lineage>
</organism>
<dbReference type="Proteomes" id="UP000483379">
    <property type="component" value="Unassembled WGS sequence"/>
</dbReference>
<comment type="caution">
    <text evidence="2">The sequence shown here is derived from an EMBL/GenBank/DDBJ whole genome shotgun (WGS) entry which is preliminary data.</text>
</comment>
<reference evidence="2 3" key="1">
    <citation type="submission" date="2020-02" db="EMBL/GenBank/DDBJ databases">
        <title>Genome sequences of Thiorhodococcus mannitoliphagus and Thiorhodococcus minor, purple sulfur photosynthetic bacteria in the gammaproteobacterial family, Chromatiaceae.</title>
        <authorList>
            <person name="Aviles F.A."/>
            <person name="Meyer T.E."/>
            <person name="Kyndt J.A."/>
        </authorList>
    </citation>
    <scope>NUCLEOTIDE SEQUENCE [LARGE SCALE GENOMIC DNA]</scope>
    <source>
        <strain evidence="2 3">DSM 11518</strain>
    </source>
</reference>
<feature type="domain" description="DUF6398" evidence="1">
    <location>
        <begin position="8"/>
        <end position="112"/>
    </location>
</feature>
<sequence length="159" mass="18155">MQEKFESIAKATDTFCDLHLNDEYKEMIRAALAALSRKRPSPLQRGRESTWAAAVVHAVGTTNFLFDRSQDPHCQAPVIYEHFGVAPSTGSNKSKDVRDLLKMHHFSPDWTLRSRAADHPIMWTLEVNGLLVDVRTMPYEVQEIAYRKGLIPYIPDDEE</sequence>
<name>A0A6M0JYZ0_9GAMM</name>
<keyword evidence="3" id="KW-1185">Reference proteome</keyword>
<dbReference type="Pfam" id="PF19935">
    <property type="entry name" value="DUF6398"/>
    <property type="match status" value="1"/>
</dbReference>
<gene>
    <name evidence="2" type="ORF">G3446_08160</name>
</gene>
<protein>
    <recommendedName>
        <fullName evidence="1">DUF6398 domain-containing protein</fullName>
    </recommendedName>
</protein>
<accession>A0A6M0JYZ0</accession>
<proteinExistence type="predicted"/>